<dbReference type="OrthoDB" id="532906at2759"/>
<dbReference type="Proteomes" id="UP000247498">
    <property type="component" value="Unassembled WGS sequence"/>
</dbReference>
<evidence type="ECO:0000313" key="3">
    <source>
        <dbReference type="Proteomes" id="UP000247498"/>
    </source>
</evidence>
<reference evidence="2 3" key="1">
    <citation type="journal article" date="2018" name="Sci. Rep.">
        <title>Raphidocelis subcapitata (=Pseudokirchneriella subcapitata) provides an insight into genome evolution and environmental adaptations in the Sphaeropleales.</title>
        <authorList>
            <person name="Suzuki S."/>
            <person name="Yamaguchi H."/>
            <person name="Nakajima N."/>
            <person name="Kawachi M."/>
        </authorList>
    </citation>
    <scope>NUCLEOTIDE SEQUENCE [LARGE SCALE GENOMIC DNA]</scope>
    <source>
        <strain evidence="2 3">NIES-35</strain>
    </source>
</reference>
<organism evidence="2 3">
    <name type="scientific">Raphidocelis subcapitata</name>
    <dbReference type="NCBI Taxonomy" id="307507"/>
    <lineage>
        <taxon>Eukaryota</taxon>
        <taxon>Viridiplantae</taxon>
        <taxon>Chlorophyta</taxon>
        <taxon>core chlorophytes</taxon>
        <taxon>Chlorophyceae</taxon>
        <taxon>CS clade</taxon>
        <taxon>Sphaeropleales</taxon>
        <taxon>Selenastraceae</taxon>
        <taxon>Raphidocelis</taxon>
    </lineage>
</organism>
<accession>A0A2V0PII2</accession>
<evidence type="ECO:0000256" key="1">
    <source>
        <dbReference type="SAM" id="MobiDB-lite"/>
    </source>
</evidence>
<dbReference type="AlphaFoldDB" id="A0A2V0PII2"/>
<protein>
    <submittedName>
        <fullName evidence="2">Uncharacterized protein</fullName>
    </submittedName>
</protein>
<gene>
    <name evidence="2" type="ORF">Rsub_10118</name>
</gene>
<sequence>MADASEIRRVLQVYDNSGSDRVSARQAVGMLESITKQLAAAPAKFDLECDPSDADAWRSGGGEAFCENLDFPRKLAARWLEVLGRADLGNAGFDKEELGALKKAAEGWSKALTDWEFDDAGEVAAKLGELAEAAPEAESDSDEDEDEDEDDSDSD</sequence>
<feature type="compositionally biased region" description="Acidic residues" evidence="1">
    <location>
        <begin position="135"/>
        <end position="155"/>
    </location>
</feature>
<keyword evidence="3" id="KW-1185">Reference proteome</keyword>
<dbReference type="InParanoid" id="A0A2V0PII2"/>
<proteinExistence type="predicted"/>
<name>A0A2V0PII2_9CHLO</name>
<feature type="region of interest" description="Disordered" evidence="1">
    <location>
        <begin position="127"/>
        <end position="155"/>
    </location>
</feature>
<dbReference type="EMBL" id="BDRX01000092">
    <property type="protein sequence ID" value="GBF97107.1"/>
    <property type="molecule type" value="Genomic_DNA"/>
</dbReference>
<evidence type="ECO:0000313" key="2">
    <source>
        <dbReference type="EMBL" id="GBF97107.1"/>
    </source>
</evidence>
<comment type="caution">
    <text evidence="2">The sequence shown here is derived from an EMBL/GenBank/DDBJ whole genome shotgun (WGS) entry which is preliminary data.</text>
</comment>